<protein>
    <submittedName>
        <fullName evidence="2">Secernin-3</fullName>
    </submittedName>
</protein>
<dbReference type="Gene3D" id="3.60.60.10">
    <property type="entry name" value="Penicillin V Acylase, Chain A"/>
    <property type="match status" value="1"/>
</dbReference>
<dbReference type="GO" id="GO:0016805">
    <property type="term" value="F:dipeptidase activity"/>
    <property type="evidence" value="ECO:0007669"/>
    <property type="project" value="InterPro"/>
</dbReference>
<sequence>MKIPPLSCDTFAVLPPGTHGDCVVFGKNSDRPSDEVQEVVYVPATDHPQSSKVKCTYIEVNQVPHTYAVVLSKPSWMWGAEMGANEHGLCIGNEAVWTVLNDERDSIEKLLGMDLLRLGLERSKTAEEAVHTITSLLAEYGMGGNCSDTLPNFTYHNSFLIADPSEVWILECAGTLWAAERIKEGVRNISNELSIRTNINLKSDDLEKVATEKGLWNPKKEEVKL</sequence>
<comment type="caution">
    <text evidence="2">The sequence shown here is derived from an EMBL/GenBank/DDBJ whole genome shotgun (WGS) entry which is preliminary data.</text>
</comment>
<dbReference type="GO" id="GO:0006508">
    <property type="term" value="P:proteolysis"/>
    <property type="evidence" value="ECO:0007669"/>
    <property type="project" value="InterPro"/>
</dbReference>
<dbReference type="InterPro" id="IPR005322">
    <property type="entry name" value="Peptidase_C69"/>
</dbReference>
<keyword evidence="3" id="KW-1185">Reference proteome</keyword>
<gene>
    <name evidence="2" type="primary">SCRN3</name>
    <name evidence="2" type="ORF">AVEN_269981_1</name>
</gene>
<evidence type="ECO:0000256" key="1">
    <source>
        <dbReference type="ARBA" id="ARBA00005705"/>
    </source>
</evidence>
<dbReference type="PANTHER" id="PTHR12994">
    <property type="entry name" value="SECERNIN"/>
    <property type="match status" value="1"/>
</dbReference>
<dbReference type="Proteomes" id="UP000499080">
    <property type="component" value="Unassembled WGS sequence"/>
</dbReference>
<proteinExistence type="inferred from homology"/>
<accession>A0A4Y2AK01</accession>
<dbReference type="OrthoDB" id="5175656at2759"/>
<comment type="similarity">
    <text evidence="1">Belongs to the peptidase C69 family. Secernin subfamily.</text>
</comment>
<reference evidence="2 3" key="1">
    <citation type="journal article" date="2019" name="Sci. Rep.">
        <title>Orb-weaving spider Araneus ventricosus genome elucidates the spidroin gene catalogue.</title>
        <authorList>
            <person name="Kono N."/>
            <person name="Nakamura H."/>
            <person name="Ohtoshi R."/>
            <person name="Moran D.A.P."/>
            <person name="Shinohara A."/>
            <person name="Yoshida Y."/>
            <person name="Fujiwara M."/>
            <person name="Mori M."/>
            <person name="Tomita M."/>
            <person name="Arakawa K."/>
        </authorList>
    </citation>
    <scope>NUCLEOTIDE SEQUENCE [LARGE SCALE GENOMIC DNA]</scope>
</reference>
<dbReference type="Pfam" id="PF03577">
    <property type="entry name" value="Peptidase_C69"/>
    <property type="match status" value="1"/>
</dbReference>
<name>A0A4Y2AK01_ARAVE</name>
<dbReference type="GO" id="GO:0070004">
    <property type="term" value="F:cysteine-type exopeptidase activity"/>
    <property type="evidence" value="ECO:0007669"/>
    <property type="project" value="InterPro"/>
</dbReference>
<dbReference type="EMBL" id="BGPR01156746">
    <property type="protein sequence ID" value="GBL80173.1"/>
    <property type="molecule type" value="Genomic_DNA"/>
</dbReference>
<dbReference type="PANTHER" id="PTHR12994:SF17">
    <property type="entry name" value="LD30995P"/>
    <property type="match status" value="1"/>
</dbReference>
<evidence type="ECO:0000313" key="3">
    <source>
        <dbReference type="Proteomes" id="UP000499080"/>
    </source>
</evidence>
<dbReference type="AlphaFoldDB" id="A0A4Y2AK01"/>
<evidence type="ECO:0000313" key="2">
    <source>
        <dbReference type="EMBL" id="GBL80173.1"/>
    </source>
</evidence>
<organism evidence="2 3">
    <name type="scientific">Araneus ventricosus</name>
    <name type="common">Orbweaver spider</name>
    <name type="synonym">Epeira ventricosa</name>
    <dbReference type="NCBI Taxonomy" id="182803"/>
    <lineage>
        <taxon>Eukaryota</taxon>
        <taxon>Metazoa</taxon>
        <taxon>Ecdysozoa</taxon>
        <taxon>Arthropoda</taxon>
        <taxon>Chelicerata</taxon>
        <taxon>Arachnida</taxon>
        <taxon>Araneae</taxon>
        <taxon>Araneomorphae</taxon>
        <taxon>Entelegynae</taxon>
        <taxon>Araneoidea</taxon>
        <taxon>Araneidae</taxon>
        <taxon>Araneus</taxon>
    </lineage>
</organism>